<evidence type="ECO:0000256" key="1">
    <source>
        <dbReference type="ARBA" id="ARBA00007274"/>
    </source>
</evidence>
<evidence type="ECO:0000313" key="3">
    <source>
        <dbReference type="Proteomes" id="UP000283587"/>
    </source>
</evidence>
<accession>A0A418ZUS1</accession>
<dbReference type="Gene3D" id="2.160.10.10">
    <property type="entry name" value="Hexapeptide repeat proteins"/>
    <property type="match status" value="1"/>
</dbReference>
<reference evidence="3" key="1">
    <citation type="submission" date="2018-09" db="EMBL/GenBank/DDBJ databases">
        <title>Paracoccus onubensis nov. sp. a moderate halophilic bacterium isolated from Gruta de las Maravillas (Aracena, Spain).</title>
        <authorList>
            <person name="Jurado V."/>
            <person name="Gutierrez-Patricio S."/>
            <person name="Gonzalez-Pimentel J.L."/>
            <person name="Miller A.Z."/>
            <person name="Laiz L."/>
            <person name="Saiz-Jimenez C."/>
        </authorList>
    </citation>
    <scope>NUCLEOTIDE SEQUENCE [LARGE SCALE GENOMIC DNA]</scope>
    <source>
        <strain evidence="3">DSM 26381</strain>
    </source>
</reference>
<dbReference type="RefSeq" id="WP_119900809.1">
    <property type="nucleotide sequence ID" value="NZ_QNRC01000023.1"/>
</dbReference>
<dbReference type="InterPro" id="IPR050179">
    <property type="entry name" value="Trans_hexapeptide_repeat"/>
</dbReference>
<keyword evidence="2" id="KW-0808">Transferase</keyword>
<protein>
    <submittedName>
        <fullName evidence="2">Acetyltransferase</fullName>
    </submittedName>
</protein>
<proteinExistence type="inferred from homology"/>
<dbReference type="EMBL" id="QZEW01000140">
    <property type="protein sequence ID" value="RJL03310.1"/>
    <property type="molecule type" value="Genomic_DNA"/>
</dbReference>
<dbReference type="SUPFAM" id="SSF51161">
    <property type="entry name" value="Trimeric LpxA-like enzymes"/>
    <property type="match status" value="1"/>
</dbReference>
<comment type="caution">
    <text evidence="2">The sequence shown here is derived from an EMBL/GenBank/DDBJ whole genome shotgun (WGS) entry which is preliminary data.</text>
</comment>
<dbReference type="AlphaFoldDB" id="A0A418ZUS1"/>
<dbReference type="PANTHER" id="PTHR43300">
    <property type="entry name" value="ACETYLTRANSFERASE"/>
    <property type="match status" value="1"/>
</dbReference>
<evidence type="ECO:0000313" key="2">
    <source>
        <dbReference type="EMBL" id="RJL03310.1"/>
    </source>
</evidence>
<dbReference type="PANTHER" id="PTHR43300:SF7">
    <property type="entry name" value="UDP-N-ACETYLBACILLOSAMINE N-ACETYLTRANSFERASE"/>
    <property type="match status" value="1"/>
</dbReference>
<dbReference type="OrthoDB" id="9815592at2"/>
<name>A0A418ZUS1_9RHOB</name>
<comment type="similarity">
    <text evidence="1">Belongs to the transferase hexapeptide repeat family.</text>
</comment>
<sequence length="234" mass="24949">MKSTTEFDEITVFGARGHSLMILRNMEEYWRGRVRIRALIDDIENGFSHPGLGVPVISSATRLRDYADLPVLLTVTSTSLRKRVAAQLADEGATLATAICPERPLVDPVVDYGAGCVCLPTTRIGPDVRIGAGTIVLSSLIAHDVEIGDFSTLAGESFVSGHVKIGAQVNIAPRAVISNGRRTRPLRIGDGAEIGTGAVVVRDVASGERLIGNPAMPIRNWVKLQRLLSSSQGG</sequence>
<keyword evidence="3" id="KW-1185">Reference proteome</keyword>
<dbReference type="InterPro" id="IPR011004">
    <property type="entry name" value="Trimer_LpxA-like_sf"/>
</dbReference>
<organism evidence="2 3">
    <name type="scientific">Paracoccus siganidrum</name>
    <dbReference type="NCBI Taxonomy" id="1276757"/>
    <lineage>
        <taxon>Bacteria</taxon>
        <taxon>Pseudomonadati</taxon>
        <taxon>Pseudomonadota</taxon>
        <taxon>Alphaproteobacteria</taxon>
        <taxon>Rhodobacterales</taxon>
        <taxon>Paracoccaceae</taxon>
        <taxon>Paracoccus</taxon>
    </lineage>
</organism>
<dbReference type="GO" id="GO:0016740">
    <property type="term" value="F:transferase activity"/>
    <property type="evidence" value="ECO:0007669"/>
    <property type="project" value="UniProtKB-KW"/>
</dbReference>
<dbReference type="Gene3D" id="3.40.50.20">
    <property type="match status" value="1"/>
</dbReference>
<gene>
    <name evidence="2" type="ORF">D3P05_21435</name>
</gene>
<dbReference type="Proteomes" id="UP000283587">
    <property type="component" value="Unassembled WGS sequence"/>
</dbReference>